<comment type="caution">
    <text evidence="1">The sequence shown here is derived from an EMBL/GenBank/DDBJ whole genome shotgun (WGS) entry which is preliminary data.</text>
</comment>
<dbReference type="InterPro" id="IPR053841">
    <property type="entry name" value="MksE"/>
</dbReference>
<reference evidence="1" key="1">
    <citation type="submission" date="2020-09" db="EMBL/GenBank/DDBJ databases">
        <authorList>
            <person name="Kim M.K."/>
        </authorList>
    </citation>
    <scope>NUCLEOTIDE SEQUENCE</scope>
    <source>
        <strain evidence="1">BT704</strain>
    </source>
</reference>
<accession>A0A927GF02</accession>
<proteinExistence type="predicted"/>
<evidence type="ECO:0000313" key="1">
    <source>
        <dbReference type="EMBL" id="MBD2755186.1"/>
    </source>
</evidence>
<name>A0A927GF02_9BACT</name>
<dbReference type="EMBL" id="JACXAA010000007">
    <property type="protein sequence ID" value="MBD2755186.1"/>
    <property type="molecule type" value="Genomic_DNA"/>
</dbReference>
<dbReference type="Gene3D" id="1.10.10.2250">
    <property type="match status" value="1"/>
</dbReference>
<sequence>MANDNNEDLTSAYSFLAINEIKTRFAKLNSKLLRGRHIQASTDPIEHNLLEQPKYFDHLRFFYQQLYGLELNRRKFGIYDTYFFLDFSDGSRSELAGDELGTPLTAPQTKFGLMILSMYYEKFFERVKQVSWIDIQNIILHSERQEDYKRVFFGTVQDNYTQLQLGSLKSLFRRMIKIFDELGWVSSTDTESDFSFIINISIRRLEDMYREELKDPDALFNQLAKQKKDENNGEDIS</sequence>
<dbReference type="Pfam" id="PF21980">
    <property type="entry name" value="MksE"/>
    <property type="match status" value="1"/>
</dbReference>
<dbReference type="RefSeq" id="WP_191040800.1">
    <property type="nucleotide sequence ID" value="NZ_JACXAA010000007.1"/>
</dbReference>
<evidence type="ECO:0000313" key="2">
    <source>
        <dbReference type="Proteomes" id="UP000653797"/>
    </source>
</evidence>
<keyword evidence="2" id="KW-1185">Reference proteome</keyword>
<protein>
    <submittedName>
        <fullName evidence="1">Uncharacterized protein</fullName>
    </submittedName>
</protein>
<gene>
    <name evidence="1" type="ORF">IC230_19955</name>
</gene>
<organism evidence="1 2">
    <name type="scientific">Spirosoma validum</name>
    <dbReference type="NCBI Taxonomy" id="2771355"/>
    <lineage>
        <taxon>Bacteria</taxon>
        <taxon>Pseudomonadati</taxon>
        <taxon>Bacteroidota</taxon>
        <taxon>Cytophagia</taxon>
        <taxon>Cytophagales</taxon>
        <taxon>Cytophagaceae</taxon>
        <taxon>Spirosoma</taxon>
    </lineage>
</organism>
<dbReference type="InterPro" id="IPR042038">
    <property type="entry name" value="MukE_N"/>
</dbReference>
<dbReference type="Proteomes" id="UP000653797">
    <property type="component" value="Unassembled WGS sequence"/>
</dbReference>
<dbReference type="AlphaFoldDB" id="A0A927GF02"/>